<dbReference type="Proteomes" id="UP000799770">
    <property type="component" value="Unassembled WGS sequence"/>
</dbReference>
<protein>
    <submittedName>
        <fullName evidence="1">Uncharacterized protein</fullName>
    </submittedName>
</protein>
<dbReference type="Gene3D" id="3.40.390.10">
    <property type="entry name" value="Collagenase (Catalytic Domain)"/>
    <property type="match status" value="1"/>
</dbReference>
<dbReference type="AlphaFoldDB" id="A0A6A5ZHP5"/>
<dbReference type="GO" id="GO:0008237">
    <property type="term" value="F:metallopeptidase activity"/>
    <property type="evidence" value="ECO:0007669"/>
    <property type="project" value="InterPro"/>
</dbReference>
<gene>
    <name evidence="1" type="ORF">BDV96DRAFT_629556</name>
</gene>
<name>A0A6A5ZHP5_9PLEO</name>
<dbReference type="InterPro" id="IPR024079">
    <property type="entry name" value="MetalloPept_cat_dom_sf"/>
</dbReference>
<proteinExistence type="predicted"/>
<dbReference type="EMBL" id="ML977316">
    <property type="protein sequence ID" value="KAF2118999.1"/>
    <property type="molecule type" value="Genomic_DNA"/>
</dbReference>
<accession>A0A6A5ZHP5</accession>
<reference evidence="1" key="1">
    <citation type="journal article" date="2020" name="Stud. Mycol.">
        <title>101 Dothideomycetes genomes: a test case for predicting lifestyles and emergence of pathogens.</title>
        <authorList>
            <person name="Haridas S."/>
            <person name="Albert R."/>
            <person name="Binder M."/>
            <person name="Bloem J."/>
            <person name="Labutti K."/>
            <person name="Salamov A."/>
            <person name="Andreopoulos B."/>
            <person name="Baker S."/>
            <person name="Barry K."/>
            <person name="Bills G."/>
            <person name="Bluhm B."/>
            <person name="Cannon C."/>
            <person name="Castanera R."/>
            <person name="Culley D."/>
            <person name="Daum C."/>
            <person name="Ezra D."/>
            <person name="Gonzalez J."/>
            <person name="Henrissat B."/>
            <person name="Kuo A."/>
            <person name="Liang C."/>
            <person name="Lipzen A."/>
            <person name="Lutzoni F."/>
            <person name="Magnuson J."/>
            <person name="Mondo S."/>
            <person name="Nolan M."/>
            <person name="Ohm R."/>
            <person name="Pangilinan J."/>
            <person name="Park H.-J."/>
            <person name="Ramirez L."/>
            <person name="Alfaro M."/>
            <person name="Sun H."/>
            <person name="Tritt A."/>
            <person name="Yoshinaga Y."/>
            <person name="Zwiers L.-H."/>
            <person name="Turgeon B."/>
            <person name="Goodwin S."/>
            <person name="Spatafora J."/>
            <person name="Crous P."/>
            <person name="Grigoriev I."/>
        </authorList>
    </citation>
    <scope>NUCLEOTIDE SEQUENCE</scope>
    <source>
        <strain evidence="1">CBS 627.86</strain>
    </source>
</reference>
<evidence type="ECO:0000313" key="2">
    <source>
        <dbReference type="Proteomes" id="UP000799770"/>
    </source>
</evidence>
<sequence length="267" mass="30989">MPAGFILYESTFCPEDEDVDRFAELKRTKRMPEIKVADQRHFHEQYSWAQRLAWYAQRVDRNDALVEEFFKTNENYDAVMGKWIFKAIETFDARSSRDIFLITKTVSLPSNEENLLNPPEVHVIHGVTTLPDLTQEVTVLREMVHFVSKVQPDLMQYAKILTKTIEDERIRLMAGCIAMVEDIVDDLIFCHWLVEDNVNDQKIGAAYDCPAELKSRYWRYKVAYGYELSTQLAKLENGHVASLWNADNYATFAYAAYRKAHGLNTTA</sequence>
<evidence type="ECO:0000313" key="1">
    <source>
        <dbReference type="EMBL" id="KAF2118999.1"/>
    </source>
</evidence>
<keyword evidence="2" id="KW-1185">Reference proteome</keyword>
<organism evidence="1 2">
    <name type="scientific">Lophiotrema nucula</name>
    <dbReference type="NCBI Taxonomy" id="690887"/>
    <lineage>
        <taxon>Eukaryota</taxon>
        <taxon>Fungi</taxon>
        <taxon>Dikarya</taxon>
        <taxon>Ascomycota</taxon>
        <taxon>Pezizomycotina</taxon>
        <taxon>Dothideomycetes</taxon>
        <taxon>Pleosporomycetidae</taxon>
        <taxon>Pleosporales</taxon>
        <taxon>Lophiotremataceae</taxon>
        <taxon>Lophiotrema</taxon>
    </lineage>
</organism>